<keyword evidence="5 15" id="KW-0645">Protease</keyword>
<evidence type="ECO:0000256" key="10">
    <source>
        <dbReference type="ARBA" id="ARBA00022989"/>
    </source>
</evidence>
<evidence type="ECO:0000313" key="16">
    <source>
        <dbReference type="Proteomes" id="UP000230088"/>
    </source>
</evidence>
<evidence type="ECO:0000259" key="14">
    <source>
        <dbReference type="Pfam" id="PF02163"/>
    </source>
</evidence>
<comment type="similarity">
    <text evidence="3">Belongs to the peptidase M50B family.</text>
</comment>
<evidence type="ECO:0000313" key="15">
    <source>
        <dbReference type="EMBL" id="PIS39496.1"/>
    </source>
</evidence>
<keyword evidence="11" id="KW-0482">Metalloprotease</keyword>
<feature type="domain" description="Peptidase M50" evidence="14">
    <location>
        <begin position="121"/>
        <end position="163"/>
    </location>
</feature>
<dbReference type="InterPro" id="IPR044537">
    <property type="entry name" value="Rip2-like"/>
</dbReference>
<protein>
    <submittedName>
        <fullName evidence="15">Site-2 protease family protein</fullName>
    </submittedName>
</protein>
<accession>A0A2H0YM46</accession>
<dbReference type="CDD" id="cd06158">
    <property type="entry name" value="S2P-M50_like_1"/>
    <property type="match status" value="1"/>
</dbReference>
<evidence type="ECO:0000256" key="8">
    <source>
        <dbReference type="ARBA" id="ARBA00022801"/>
    </source>
</evidence>
<dbReference type="PANTHER" id="PTHR35864:SF1">
    <property type="entry name" value="ZINC METALLOPROTEASE YWHC-RELATED"/>
    <property type="match status" value="1"/>
</dbReference>
<keyword evidence="10 13" id="KW-1133">Transmembrane helix</keyword>
<proteinExistence type="inferred from homology"/>
<feature type="transmembrane region" description="Helical" evidence="13">
    <location>
        <begin position="6"/>
        <end position="26"/>
    </location>
</feature>
<evidence type="ECO:0000256" key="2">
    <source>
        <dbReference type="ARBA" id="ARBA00004651"/>
    </source>
</evidence>
<dbReference type="GO" id="GO:0005886">
    <property type="term" value="C:plasma membrane"/>
    <property type="evidence" value="ECO:0007669"/>
    <property type="project" value="UniProtKB-SubCell"/>
</dbReference>
<dbReference type="GO" id="GO:0046872">
    <property type="term" value="F:metal ion binding"/>
    <property type="evidence" value="ECO:0007669"/>
    <property type="project" value="UniProtKB-KW"/>
</dbReference>
<dbReference type="Pfam" id="PF02163">
    <property type="entry name" value="Peptidase_M50"/>
    <property type="match status" value="1"/>
</dbReference>
<dbReference type="GO" id="GO:0008237">
    <property type="term" value="F:metallopeptidase activity"/>
    <property type="evidence" value="ECO:0007669"/>
    <property type="project" value="UniProtKB-KW"/>
</dbReference>
<dbReference type="Proteomes" id="UP000230088">
    <property type="component" value="Unassembled WGS sequence"/>
</dbReference>
<evidence type="ECO:0000256" key="11">
    <source>
        <dbReference type="ARBA" id="ARBA00023049"/>
    </source>
</evidence>
<dbReference type="AlphaFoldDB" id="A0A2H0YM46"/>
<feature type="transmembrane region" description="Helical" evidence="13">
    <location>
        <begin position="92"/>
        <end position="115"/>
    </location>
</feature>
<dbReference type="GO" id="GO:0006508">
    <property type="term" value="P:proteolysis"/>
    <property type="evidence" value="ECO:0007669"/>
    <property type="project" value="UniProtKB-KW"/>
</dbReference>
<dbReference type="EMBL" id="PEYD01000032">
    <property type="protein sequence ID" value="PIS39496.1"/>
    <property type="molecule type" value="Genomic_DNA"/>
</dbReference>
<gene>
    <name evidence="15" type="ORF">COT33_01660</name>
</gene>
<feature type="transmembrane region" description="Helical" evidence="13">
    <location>
        <begin position="122"/>
        <end position="144"/>
    </location>
</feature>
<reference evidence="16" key="1">
    <citation type="submission" date="2017-09" db="EMBL/GenBank/DDBJ databases">
        <title>Depth-based differentiation of microbial function through sediment-hosted aquifers and enrichment of novel symbionts in the deep terrestrial subsurface.</title>
        <authorList>
            <person name="Probst A.J."/>
            <person name="Ladd B."/>
            <person name="Jarett J.K."/>
            <person name="Geller-Mcgrath D.E."/>
            <person name="Sieber C.M.K."/>
            <person name="Emerson J.B."/>
            <person name="Anantharaman K."/>
            <person name="Thomas B.C."/>
            <person name="Malmstrom R."/>
            <person name="Stieglmeier M."/>
            <person name="Klingl A."/>
            <person name="Woyke T."/>
            <person name="Ryan C.M."/>
            <person name="Banfield J.F."/>
        </authorList>
    </citation>
    <scope>NUCLEOTIDE SEQUENCE [LARGE SCALE GENOMIC DNA]</scope>
</reference>
<keyword evidence="4" id="KW-1003">Cell membrane</keyword>
<evidence type="ECO:0000256" key="6">
    <source>
        <dbReference type="ARBA" id="ARBA00022692"/>
    </source>
</evidence>
<feature type="transmembrane region" description="Helical" evidence="13">
    <location>
        <begin position="54"/>
        <end position="72"/>
    </location>
</feature>
<evidence type="ECO:0000256" key="9">
    <source>
        <dbReference type="ARBA" id="ARBA00022833"/>
    </source>
</evidence>
<keyword evidence="12 13" id="KW-0472">Membrane</keyword>
<dbReference type="InterPro" id="IPR052348">
    <property type="entry name" value="Metallopeptidase_M50B"/>
</dbReference>
<evidence type="ECO:0000256" key="12">
    <source>
        <dbReference type="ARBA" id="ARBA00023136"/>
    </source>
</evidence>
<organism evidence="15 16">
    <name type="scientific">Candidatus Nealsonbacteria bacterium CG08_land_8_20_14_0_20_38_20</name>
    <dbReference type="NCBI Taxonomy" id="1974705"/>
    <lineage>
        <taxon>Bacteria</taxon>
        <taxon>Candidatus Nealsoniibacteriota</taxon>
    </lineage>
</organism>
<keyword evidence="9" id="KW-0862">Zinc</keyword>
<evidence type="ECO:0000256" key="5">
    <source>
        <dbReference type="ARBA" id="ARBA00022670"/>
    </source>
</evidence>
<evidence type="ECO:0000256" key="4">
    <source>
        <dbReference type="ARBA" id="ARBA00022475"/>
    </source>
</evidence>
<evidence type="ECO:0000256" key="13">
    <source>
        <dbReference type="SAM" id="Phobius"/>
    </source>
</evidence>
<name>A0A2H0YM46_9BACT</name>
<feature type="transmembrane region" description="Helical" evidence="13">
    <location>
        <begin position="164"/>
        <end position="186"/>
    </location>
</feature>
<evidence type="ECO:0000256" key="3">
    <source>
        <dbReference type="ARBA" id="ARBA00007931"/>
    </source>
</evidence>
<evidence type="ECO:0000256" key="7">
    <source>
        <dbReference type="ARBA" id="ARBA00022723"/>
    </source>
</evidence>
<keyword evidence="8" id="KW-0378">Hydrolase</keyword>
<dbReference type="PANTHER" id="PTHR35864">
    <property type="entry name" value="ZINC METALLOPROTEASE MJ0611-RELATED"/>
    <property type="match status" value="1"/>
</dbReference>
<keyword evidence="6 13" id="KW-0812">Transmembrane</keyword>
<comment type="cofactor">
    <cofactor evidence="1">
        <name>Zn(2+)</name>
        <dbReference type="ChEBI" id="CHEBI:29105"/>
    </cofactor>
</comment>
<comment type="subcellular location">
    <subcellularLocation>
        <location evidence="2">Cell membrane</location>
        <topology evidence="2">Multi-pass membrane protein</topology>
    </subcellularLocation>
</comment>
<dbReference type="InterPro" id="IPR008915">
    <property type="entry name" value="Peptidase_M50"/>
</dbReference>
<evidence type="ECO:0000256" key="1">
    <source>
        <dbReference type="ARBA" id="ARBA00001947"/>
    </source>
</evidence>
<sequence>MLIELLFSNPIVYLMVAIAILLGFSVHEYSHAQAAYLLGDPTAKLQGRLTINPLAHFDPLGTLLIFIIGFGWGRPVPFNPFNLRNQKWGPALVGMAGPLSNFFMALFVGLLLRFFIFGNPGLVFFFSIFVWLNLILGTFNLLPIPPLDGSHIFLALLPRSLEGLKISIFQSSPFLIFFAILFMFYIGYPFITSPLFTLITGMPLPF</sequence>
<keyword evidence="7" id="KW-0479">Metal-binding</keyword>
<comment type="caution">
    <text evidence="15">The sequence shown here is derived from an EMBL/GenBank/DDBJ whole genome shotgun (WGS) entry which is preliminary data.</text>
</comment>